<protein>
    <recommendedName>
        <fullName evidence="9">Cytochrome P450</fullName>
    </recommendedName>
</protein>
<name>A0A084G4X9_PSEDA</name>
<dbReference type="RefSeq" id="XP_016642190.1">
    <property type="nucleotide sequence ID" value="XM_016787875.1"/>
</dbReference>
<dbReference type="Proteomes" id="UP000028545">
    <property type="component" value="Unassembled WGS sequence"/>
</dbReference>
<dbReference type="GeneID" id="27724644"/>
<evidence type="ECO:0008006" key="9">
    <source>
        <dbReference type="Google" id="ProtNLM"/>
    </source>
</evidence>
<evidence type="ECO:0000256" key="2">
    <source>
        <dbReference type="ARBA" id="ARBA00022617"/>
    </source>
</evidence>
<dbReference type="OrthoDB" id="1470350at2759"/>
<dbReference type="OMA" id="NLKFGKW"/>
<dbReference type="VEuPathDB" id="FungiDB:SAPIO_CDS5572"/>
<evidence type="ECO:0000256" key="6">
    <source>
        <dbReference type="SAM" id="MobiDB-lite"/>
    </source>
</evidence>
<evidence type="ECO:0000256" key="3">
    <source>
        <dbReference type="ARBA" id="ARBA00022723"/>
    </source>
</evidence>
<feature type="region of interest" description="Disordered" evidence="6">
    <location>
        <begin position="469"/>
        <end position="497"/>
    </location>
</feature>
<keyword evidence="5" id="KW-0560">Oxidoreductase</keyword>
<accession>A0A084G4X9</accession>
<evidence type="ECO:0000313" key="7">
    <source>
        <dbReference type="EMBL" id="KEZ42391.1"/>
    </source>
</evidence>
<dbReference type="CDD" id="cd11040">
    <property type="entry name" value="CYP7_CYP8-like"/>
    <property type="match status" value="1"/>
</dbReference>
<proteinExistence type="inferred from homology"/>
<dbReference type="HOGENOM" id="CLU_018012_2_1_1"/>
<dbReference type="KEGG" id="sapo:SAPIO_CDS5572"/>
<dbReference type="InterPro" id="IPR036396">
    <property type="entry name" value="Cyt_P450_sf"/>
</dbReference>
<dbReference type="GO" id="GO:0016705">
    <property type="term" value="F:oxidoreductase activity, acting on paired donors, with incorporation or reduction of molecular oxygen"/>
    <property type="evidence" value="ECO:0007669"/>
    <property type="project" value="InterPro"/>
</dbReference>
<comment type="caution">
    <text evidence="7">The sequence shown here is derived from an EMBL/GenBank/DDBJ whole genome shotgun (WGS) entry which is preliminary data.</text>
</comment>
<evidence type="ECO:0000256" key="1">
    <source>
        <dbReference type="ARBA" id="ARBA00010617"/>
    </source>
</evidence>
<gene>
    <name evidence="7" type="ORF">SAPIO_CDS5572</name>
</gene>
<keyword evidence="2 5" id="KW-0349">Heme</keyword>
<dbReference type="PROSITE" id="PS00086">
    <property type="entry name" value="CYTOCHROME_P450"/>
    <property type="match status" value="1"/>
</dbReference>
<dbReference type="GO" id="GO:0020037">
    <property type="term" value="F:heme binding"/>
    <property type="evidence" value="ECO:0007669"/>
    <property type="project" value="InterPro"/>
</dbReference>
<evidence type="ECO:0000313" key="8">
    <source>
        <dbReference type="Proteomes" id="UP000028545"/>
    </source>
</evidence>
<dbReference type="GO" id="GO:0005506">
    <property type="term" value="F:iron ion binding"/>
    <property type="evidence" value="ECO:0007669"/>
    <property type="project" value="InterPro"/>
</dbReference>
<dbReference type="PANTHER" id="PTHR24304:SF2">
    <property type="entry name" value="24-HYDROXYCHOLESTEROL 7-ALPHA-HYDROXYLASE"/>
    <property type="match status" value="1"/>
</dbReference>
<evidence type="ECO:0000256" key="4">
    <source>
        <dbReference type="ARBA" id="ARBA00023004"/>
    </source>
</evidence>
<dbReference type="GO" id="GO:0008395">
    <property type="term" value="F:steroid hydroxylase activity"/>
    <property type="evidence" value="ECO:0007669"/>
    <property type="project" value="TreeGrafter"/>
</dbReference>
<dbReference type="EMBL" id="JOWA01000099">
    <property type="protein sequence ID" value="KEZ42391.1"/>
    <property type="molecule type" value="Genomic_DNA"/>
</dbReference>
<dbReference type="PANTHER" id="PTHR24304">
    <property type="entry name" value="CYTOCHROME P450 FAMILY 7"/>
    <property type="match status" value="1"/>
</dbReference>
<keyword evidence="3 5" id="KW-0479">Metal-binding</keyword>
<dbReference type="AlphaFoldDB" id="A0A084G4X9"/>
<dbReference type="InterPro" id="IPR001128">
    <property type="entry name" value="Cyt_P450"/>
</dbReference>
<dbReference type="InterPro" id="IPR017972">
    <property type="entry name" value="Cyt_P450_CS"/>
</dbReference>
<sequence>MSFLGALKLSDSWDSRMLLLAFPVIPALTYLITSLQARHDLVRSKSNVKDVAKNPPTVPFSIPGLAHTIPFAFRTVPYLNSLLTSFGNIPLLLRVAGMPMYFIPQGETIRDLFRNSRVLSKYSVGIMLKRQFGMKEEDIAVWAADKSGISPHPAPGYESIAPEKRLWYIIHRDLHNQLSGSAINVMTAKFTEILTESMENNTNIKHDYWMVMPDLYKFLREEIFKAAVQSLCGTGLLELCPTFVDDFWAYDDAFPTIFRKVPRFFAPRAYAAREKMLQNLKRWHEWAAAKFDWTSRDALEADWEPIYGSKISRARALMLRNSGMSIDGWAALDVGFVWTVNANSIPAAIWAVLDIIRTEGLRERVMAETEPCFTADSFDFDVLRLCSQPLLNSIYMEELRLRAAATVTRQIVTDDFRLGRWKFHKGANIFAIPWFGGRDETFWNTGRIDDPRAVSRFWAERFLEYPDDPASGPIRKHDQPEIYQSPGPEKATKSMTAEDDRDAKLVSTGLESHYFPFGGGPKICPGRFFAKQEIMATVAVLLRAYEMELIDPVAAENVGEDMARFPLGTLPPKGSIPFRIRRRRL</sequence>
<keyword evidence="8" id="KW-1185">Reference proteome</keyword>
<keyword evidence="5" id="KW-0503">Monooxygenase</keyword>
<dbReference type="SUPFAM" id="SSF48264">
    <property type="entry name" value="Cytochrome P450"/>
    <property type="match status" value="1"/>
</dbReference>
<dbReference type="Gene3D" id="1.10.630.10">
    <property type="entry name" value="Cytochrome P450"/>
    <property type="match status" value="1"/>
</dbReference>
<comment type="similarity">
    <text evidence="1 5">Belongs to the cytochrome P450 family.</text>
</comment>
<keyword evidence="4 5" id="KW-0408">Iron</keyword>
<organism evidence="7 8">
    <name type="scientific">Pseudallescheria apiosperma</name>
    <name type="common">Scedosporium apiospermum</name>
    <dbReference type="NCBI Taxonomy" id="563466"/>
    <lineage>
        <taxon>Eukaryota</taxon>
        <taxon>Fungi</taxon>
        <taxon>Dikarya</taxon>
        <taxon>Ascomycota</taxon>
        <taxon>Pezizomycotina</taxon>
        <taxon>Sordariomycetes</taxon>
        <taxon>Hypocreomycetidae</taxon>
        <taxon>Microascales</taxon>
        <taxon>Microascaceae</taxon>
        <taxon>Scedosporium</taxon>
    </lineage>
</organism>
<dbReference type="InterPro" id="IPR050529">
    <property type="entry name" value="CYP450_sterol_14alpha_dmase"/>
</dbReference>
<evidence type="ECO:0000256" key="5">
    <source>
        <dbReference type="RuleBase" id="RU000461"/>
    </source>
</evidence>
<reference evidence="7 8" key="1">
    <citation type="journal article" date="2014" name="Genome Announc.">
        <title>Draft genome sequence of the pathogenic fungus Scedosporium apiospermum.</title>
        <authorList>
            <person name="Vandeputte P."/>
            <person name="Ghamrawi S."/>
            <person name="Rechenmann M."/>
            <person name="Iltis A."/>
            <person name="Giraud S."/>
            <person name="Fleury M."/>
            <person name="Thornton C."/>
            <person name="Delhaes L."/>
            <person name="Meyer W."/>
            <person name="Papon N."/>
            <person name="Bouchara J.P."/>
        </authorList>
    </citation>
    <scope>NUCLEOTIDE SEQUENCE [LARGE SCALE GENOMIC DNA]</scope>
    <source>
        <strain evidence="7 8">IHEM 14462</strain>
    </source>
</reference>
<dbReference type="Pfam" id="PF00067">
    <property type="entry name" value="p450"/>
    <property type="match status" value="1"/>
</dbReference>